<evidence type="ECO:0000313" key="1">
    <source>
        <dbReference type="EMBL" id="KAA8536679.1"/>
    </source>
</evidence>
<organism evidence="1 2">
    <name type="scientific">Nyssa sinensis</name>
    <dbReference type="NCBI Taxonomy" id="561372"/>
    <lineage>
        <taxon>Eukaryota</taxon>
        <taxon>Viridiplantae</taxon>
        <taxon>Streptophyta</taxon>
        <taxon>Embryophyta</taxon>
        <taxon>Tracheophyta</taxon>
        <taxon>Spermatophyta</taxon>
        <taxon>Magnoliopsida</taxon>
        <taxon>eudicotyledons</taxon>
        <taxon>Gunneridae</taxon>
        <taxon>Pentapetalae</taxon>
        <taxon>asterids</taxon>
        <taxon>Cornales</taxon>
        <taxon>Nyssaceae</taxon>
        <taxon>Nyssa</taxon>
    </lineage>
</organism>
<name>A0A5J5B1V0_9ASTE</name>
<gene>
    <name evidence="1" type="ORF">F0562_029157</name>
</gene>
<sequence length="74" mass="8674">MNQLYSVQVMGSRIIETILCFFVLTEEACTLHGCRLELSDLLCYFFFLLTGYIRLRLYLNLKTPLCSCIIVEWV</sequence>
<dbReference type="Proteomes" id="UP000325577">
    <property type="component" value="Linkage Group LG16"/>
</dbReference>
<accession>A0A5J5B1V0</accession>
<dbReference type="AlphaFoldDB" id="A0A5J5B1V0"/>
<dbReference type="EMBL" id="CM018039">
    <property type="protein sequence ID" value="KAA8536679.1"/>
    <property type="molecule type" value="Genomic_DNA"/>
</dbReference>
<protein>
    <submittedName>
        <fullName evidence="1">Uncharacterized protein</fullName>
    </submittedName>
</protein>
<reference evidence="1 2" key="1">
    <citation type="submission" date="2019-09" db="EMBL/GenBank/DDBJ databases">
        <title>A chromosome-level genome assembly of the Chinese tupelo Nyssa sinensis.</title>
        <authorList>
            <person name="Yang X."/>
            <person name="Kang M."/>
            <person name="Yang Y."/>
            <person name="Xiong H."/>
            <person name="Wang M."/>
            <person name="Zhang Z."/>
            <person name="Wang Z."/>
            <person name="Wu H."/>
            <person name="Ma T."/>
            <person name="Liu J."/>
            <person name="Xi Z."/>
        </authorList>
    </citation>
    <scope>NUCLEOTIDE SEQUENCE [LARGE SCALE GENOMIC DNA]</scope>
    <source>
        <strain evidence="1">J267</strain>
        <tissue evidence="1">Leaf</tissue>
    </source>
</reference>
<keyword evidence="2" id="KW-1185">Reference proteome</keyword>
<evidence type="ECO:0000313" key="2">
    <source>
        <dbReference type="Proteomes" id="UP000325577"/>
    </source>
</evidence>
<proteinExistence type="predicted"/>